<dbReference type="EMBL" id="CP011856">
    <property type="protein sequence ID" value="AKM54377.1"/>
    <property type="molecule type" value="Genomic_DNA"/>
</dbReference>
<proteinExistence type="predicted"/>
<dbReference type="RefSeq" id="WP_047791586.1">
    <property type="nucleotide sequence ID" value="NZ_CP011856.1"/>
</dbReference>
<dbReference type="AlphaFoldDB" id="A0A0H3XMU6"/>
<gene>
    <name evidence="2" type="ORF">SERIO_v1c08150</name>
</gene>
<name>A0A0H3XMU6_9MOLU</name>
<feature type="domain" description="GT44" evidence="1">
    <location>
        <begin position="87"/>
        <end position="429"/>
    </location>
</feature>
<reference evidence="3" key="2">
    <citation type="submission" date="2015-06" db="EMBL/GenBank/DDBJ databases">
        <title>Complete genome sequence of Spiroplasma eriocheiris TDA-040725-5 (DSM 21848).</title>
        <authorList>
            <person name="Lo W.-S."/>
            <person name="Kuo C.-H."/>
        </authorList>
    </citation>
    <scope>NUCLEOTIDE SEQUENCE [LARGE SCALE GENOMIC DNA]</scope>
    <source>
        <strain evidence="3">TDA-040725-5</strain>
    </source>
</reference>
<dbReference type="InterPro" id="IPR029044">
    <property type="entry name" value="Nucleotide-diphossugar_trans"/>
</dbReference>
<dbReference type="Gene3D" id="3.90.550.20">
    <property type="match status" value="1"/>
</dbReference>
<evidence type="ECO:0000313" key="2">
    <source>
        <dbReference type="EMBL" id="AKM54377.1"/>
    </source>
</evidence>
<protein>
    <submittedName>
        <fullName evidence="2">Toxin A</fullName>
    </submittedName>
</protein>
<dbReference type="Pfam" id="PF12919">
    <property type="entry name" value="TcdA_TcdB"/>
    <property type="match status" value="1"/>
</dbReference>
<organism evidence="2 3">
    <name type="scientific">Spiroplasma eriocheiris</name>
    <dbReference type="NCBI Taxonomy" id="315358"/>
    <lineage>
        <taxon>Bacteria</taxon>
        <taxon>Bacillati</taxon>
        <taxon>Mycoplasmatota</taxon>
        <taxon>Mollicutes</taxon>
        <taxon>Entomoplasmatales</taxon>
        <taxon>Spiroplasmataceae</taxon>
        <taxon>Spiroplasma</taxon>
    </lineage>
</organism>
<accession>A0A0H3XMU6</accession>
<sequence length="551" mass="66197">MLLHQDIIQLRELFYTQSDTFLKKFAPTFDLFFNNYDTLTTIEQEQYLNALHLLCIREFKDNYETNQLFQLINHFIRQDGKLEADEKNIHYIWYGLLEPRQTNCIKVWTYYNPDYQINLWTNFDSSLVNLLHLKIKEAANNDLAKIIKLQNEFYHNYYLKHRNVSFNENVKQFLVNKKLMLAFRIEEIIQEIKESFYQAQQELQKFTSNQVIIREINEETLRCGKVTYWFLNKELNLRQHIKSVSNRLRYLILRAYGGIYLDWDVLPSFNKKMLASYLLNLKDNDRSQLILKREIIMLLNNQDLLDYHSQRTVKMLTLISKSYLQIFLKHHQPTSPWITSESYIERILSEIIDYFGFDNLIVPLGDYIISNGYHIMFGGPNDFYNDKFLIAKKNSVFLNRLILTIQEIDKYIEQKTYDLLSYNNQTLSSFYHDLLLQESNSNYLNFINYRFDYLIPDIKTATSHTGSKIISFAFANLFVNWLKKINENMPNEFIPQIIGEKIRLQVYKNFFRYNNLLYDNINDNQMLIGNLNWPDNSNNNLYHQLARQEYV</sequence>
<keyword evidence="3" id="KW-1185">Reference proteome</keyword>
<evidence type="ECO:0000313" key="3">
    <source>
        <dbReference type="Proteomes" id="UP000035661"/>
    </source>
</evidence>
<dbReference type="KEGG" id="seri:SERIO_v1c08150"/>
<dbReference type="PATRIC" id="fig|743698.3.peg.821"/>
<dbReference type="SUPFAM" id="SSF53448">
    <property type="entry name" value="Nucleotide-diphospho-sugar transferases"/>
    <property type="match status" value="1"/>
</dbReference>
<dbReference type="Proteomes" id="UP000035661">
    <property type="component" value="Chromosome"/>
</dbReference>
<evidence type="ECO:0000259" key="1">
    <source>
        <dbReference type="Pfam" id="PF12919"/>
    </source>
</evidence>
<reference evidence="2 3" key="1">
    <citation type="journal article" date="2015" name="Genome Biol. Evol.">
        <title>Found and Lost: The Fates of Horizontally Acquired Genes in Arthropod-Symbiotic Spiroplasma.</title>
        <authorList>
            <person name="Lo W.S."/>
            <person name="Gasparich G.E."/>
            <person name="Kuo C.H."/>
        </authorList>
    </citation>
    <scope>NUCLEOTIDE SEQUENCE [LARGE SCALE GENOMIC DNA]</scope>
    <source>
        <strain evidence="3">TDA-040725-5</strain>
    </source>
</reference>
<dbReference type="InterPro" id="IPR024770">
    <property type="entry name" value="TcdA/TcdB_cat"/>
</dbReference>
<dbReference type="GO" id="GO:0016757">
    <property type="term" value="F:glycosyltransferase activity"/>
    <property type="evidence" value="ECO:0007669"/>
    <property type="project" value="InterPro"/>
</dbReference>